<feature type="transmembrane region" description="Helical" evidence="1">
    <location>
        <begin position="45"/>
        <end position="62"/>
    </location>
</feature>
<accession>A0A285CVD6</accession>
<keyword evidence="3" id="KW-1185">Reference proteome</keyword>
<name>A0A285CVD6_9BACI</name>
<dbReference type="RefSeq" id="WP_097159073.1">
    <property type="nucleotide sequence ID" value="NZ_JBEPMQ010000004.1"/>
</dbReference>
<gene>
    <name evidence="2" type="ORF">SAMN05877753_105277</name>
</gene>
<evidence type="ECO:0000256" key="1">
    <source>
        <dbReference type="SAM" id="Phobius"/>
    </source>
</evidence>
<evidence type="ECO:0000313" key="3">
    <source>
        <dbReference type="Proteomes" id="UP000219546"/>
    </source>
</evidence>
<dbReference type="OrthoDB" id="2456214at2"/>
<evidence type="ECO:0000313" key="2">
    <source>
        <dbReference type="EMBL" id="SNX71522.1"/>
    </source>
</evidence>
<organism evidence="2 3">
    <name type="scientific">Bacillus oleivorans</name>
    <dbReference type="NCBI Taxonomy" id="1448271"/>
    <lineage>
        <taxon>Bacteria</taxon>
        <taxon>Bacillati</taxon>
        <taxon>Bacillota</taxon>
        <taxon>Bacilli</taxon>
        <taxon>Bacillales</taxon>
        <taxon>Bacillaceae</taxon>
        <taxon>Bacillus</taxon>
    </lineage>
</organism>
<evidence type="ECO:0008006" key="4">
    <source>
        <dbReference type="Google" id="ProtNLM"/>
    </source>
</evidence>
<dbReference type="AlphaFoldDB" id="A0A285CVD6"/>
<reference evidence="2 3" key="1">
    <citation type="submission" date="2017-08" db="EMBL/GenBank/DDBJ databases">
        <authorList>
            <person name="de Groot N.N."/>
        </authorList>
    </citation>
    <scope>NUCLEOTIDE SEQUENCE [LARGE SCALE GENOMIC DNA]</scope>
    <source>
        <strain evidence="2 3">JC228</strain>
    </source>
</reference>
<dbReference type="Proteomes" id="UP000219546">
    <property type="component" value="Unassembled WGS sequence"/>
</dbReference>
<protein>
    <recommendedName>
        <fullName evidence="4">Membrane protein YszA</fullName>
    </recommendedName>
</protein>
<dbReference type="EMBL" id="OAOP01000005">
    <property type="protein sequence ID" value="SNX71522.1"/>
    <property type="molecule type" value="Genomic_DNA"/>
</dbReference>
<keyword evidence="1" id="KW-0472">Membrane</keyword>
<proteinExistence type="predicted"/>
<sequence>MKRKYNPYTLPPWLRNFRSICQQLIVPFCIFQGIRTLLIPSTFDVLLLCIFALTALAFYFEWI</sequence>
<keyword evidence="1" id="KW-1133">Transmembrane helix</keyword>
<keyword evidence="1" id="KW-0812">Transmembrane</keyword>